<evidence type="ECO:0000256" key="9">
    <source>
        <dbReference type="ARBA" id="ARBA00023012"/>
    </source>
</evidence>
<comment type="catalytic activity">
    <reaction evidence="1">
        <text>ATP + protein L-histidine = ADP + protein N-phospho-L-histidine.</text>
        <dbReference type="EC" id="2.7.13.3"/>
    </reaction>
</comment>
<protein>
    <recommendedName>
        <fullName evidence="3">histidine kinase</fullName>
        <ecNumber evidence="3">2.7.13.3</ecNumber>
    </recommendedName>
</protein>
<dbReference type="SUPFAM" id="SSF47384">
    <property type="entry name" value="Homodimeric domain of signal transducing histidine kinase"/>
    <property type="match status" value="1"/>
</dbReference>
<keyword evidence="6 11" id="KW-0812">Transmembrane</keyword>
<dbReference type="InterPro" id="IPR036097">
    <property type="entry name" value="HisK_dim/P_sf"/>
</dbReference>
<dbReference type="EC" id="2.7.13.3" evidence="3"/>
<dbReference type="InterPro" id="IPR003594">
    <property type="entry name" value="HATPase_dom"/>
</dbReference>
<evidence type="ECO:0000256" key="1">
    <source>
        <dbReference type="ARBA" id="ARBA00000085"/>
    </source>
</evidence>
<keyword evidence="4" id="KW-1003">Cell membrane</keyword>
<dbReference type="GO" id="GO:0016036">
    <property type="term" value="P:cellular response to phosphate starvation"/>
    <property type="evidence" value="ECO:0007669"/>
    <property type="project" value="TreeGrafter"/>
</dbReference>
<evidence type="ECO:0000256" key="5">
    <source>
        <dbReference type="ARBA" id="ARBA00022679"/>
    </source>
</evidence>
<evidence type="ECO:0000256" key="7">
    <source>
        <dbReference type="ARBA" id="ARBA00022777"/>
    </source>
</evidence>
<dbReference type="Pfam" id="PF02518">
    <property type="entry name" value="HATPase_c"/>
    <property type="match status" value="1"/>
</dbReference>
<proteinExistence type="predicted"/>
<dbReference type="Gene3D" id="1.10.287.130">
    <property type="match status" value="1"/>
</dbReference>
<dbReference type="InterPro" id="IPR003661">
    <property type="entry name" value="HisK_dim/P_dom"/>
</dbReference>
<gene>
    <name evidence="13" type="ORF">D1010_01675</name>
</gene>
<keyword evidence="5" id="KW-0808">Transferase</keyword>
<evidence type="ECO:0000256" key="4">
    <source>
        <dbReference type="ARBA" id="ARBA00022475"/>
    </source>
</evidence>
<evidence type="ECO:0000256" key="10">
    <source>
        <dbReference type="ARBA" id="ARBA00023136"/>
    </source>
</evidence>
<reference evidence="13 14" key="1">
    <citation type="submission" date="2019-10" db="EMBL/GenBank/DDBJ databases">
        <title>The completed genome of Lactobacillus harbinensis M1.</title>
        <authorList>
            <person name="Zheng Y."/>
        </authorList>
    </citation>
    <scope>NUCLEOTIDE SEQUENCE [LARGE SCALE GENOMIC DNA]</scope>
    <source>
        <strain evidence="13 14">M1</strain>
    </source>
</reference>
<evidence type="ECO:0000256" key="3">
    <source>
        <dbReference type="ARBA" id="ARBA00012438"/>
    </source>
</evidence>
<dbReference type="SMART" id="SM00387">
    <property type="entry name" value="HATPase_c"/>
    <property type="match status" value="1"/>
</dbReference>
<dbReference type="GO" id="GO:0005886">
    <property type="term" value="C:plasma membrane"/>
    <property type="evidence" value="ECO:0007669"/>
    <property type="project" value="UniProtKB-SubCell"/>
</dbReference>
<dbReference type="AlphaFoldDB" id="A0A5P8M1U8"/>
<evidence type="ECO:0000256" key="8">
    <source>
        <dbReference type="ARBA" id="ARBA00022989"/>
    </source>
</evidence>
<evidence type="ECO:0000313" key="13">
    <source>
        <dbReference type="EMBL" id="QFR22254.1"/>
    </source>
</evidence>
<comment type="subcellular location">
    <subcellularLocation>
        <location evidence="2">Cell membrane</location>
        <topology evidence="2">Multi-pass membrane protein</topology>
    </subcellularLocation>
</comment>
<dbReference type="EMBL" id="CP045143">
    <property type="protein sequence ID" value="QFR22254.1"/>
    <property type="molecule type" value="Genomic_DNA"/>
</dbReference>
<dbReference type="PANTHER" id="PTHR45453:SF2">
    <property type="entry name" value="HISTIDINE KINASE"/>
    <property type="match status" value="1"/>
</dbReference>
<dbReference type="PROSITE" id="PS50109">
    <property type="entry name" value="HIS_KIN"/>
    <property type="match status" value="1"/>
</dbReference>
<dbReference type="InterPro" id="IPR050351">
    <property type="entry name" value="BphY/WalK/GraS-like"/>
</dbReference>
<evidence type="ECO:0000313" key="14">
    <source>
        <dbReference type="Proteomes" id="UP000326779"/>
    </source>
</evidence>
<dbReference type="InterPro" id="IPR005467">
    <property type="entry name" value="His_kinase_dom"/>
</dbReference>
<sequence>MGPGGPLCADWGGGPMTIFLAVLSIGLAIWVLVLLLDTRRIRRELVHINQTDTNAKVTATLAVHRPLVQEINTTLDTTRQLLRTRQQEDARVRALMTNLVHDIKTPLAIAAGYNQLVQKNAAAADQTRTQKVADSLATVSHYVDTLMNFSLLQETTQGLTLQPVNVTDLLGRLLLTYYDTFTAKQLMPDIQLAPALTMRTDERLLSRVFQNLIGNILAYGVGQPTITGERAATGTIQFTFANAVAQPIPDVQALLQRFATAQQTAHSSGLGLNIMQTLVQRLGGTASVAQSTSRRFVVQLTFPAELAVKVPGSSKSARSPAKQ</sequence>
<keyword evidence="9" id="KW-0902">Two-component regulatory system</keyword>
<keyword evidence="8 11" id="KW-1133">Transmembrane helix</keyword>
<evidence type="ECO:0000256" key="6">
    <source>
        <dbReference type="ARBA" id="ARBA00022692"/>
    </source>
</evidence>
<dbReference type="Proteomes" id="UP000326779">
    <property type="component" value="Chromosome"/>
</dbReference>
<accession>A0A5P8M1U8</accession>
<dbReference type="SMART" id="SM00388">
    <property type="entry name" value="HisKA"/>
    <property type="match status" value="1"/>
</dbReference>
<organism evidence="13 14">
    <name type="scientific">Schleiferilactobacillus harbinensis</name>
    <dbReference type="NCBI Taxonomy" id="304207"/>
    <lineage>
        <taxon>Bacteria</taxon>
        <taxon>Bacillati</taxon>
        <taxon>Bacillota</taxon>
        <taxon>Bacilli</taxon>
        <taxon>Lactobacillales</taxon>
        <taxon>Lactobacillaceae</taxon>
        <taxon>Schleiferilactobacillus</taxon>
    </lineage>
</organism>
<dbReference type="Gene3D" id="3.30.565.10">
    <property type="entry name" value="Histidine kinase-like ATPase, C-terminal domain"/>
    <property type="match status" value="1"/>
</dbReference>
<evidence type="ECO:0000256" key="11">
    <source>
        <dbReference type="SAM" id="Phobius"/>
    </source>
</evidence>
<feature type="transmembrane region" description="Helical" evidence="11">
    <location>
        <begin position="16"/>
        <end position="36"/>
    </location>
</feature>
<dbReference type="SUPFAM" id="SSF55874">
    <property type="entry name" value="ATPase domain of HSP90 chaperone/DNA topoisomerase II/histidine kinase"/>
    <property type="match status" value="1"/>
</dbReference>
<name>A0A5P8M1U8_9LACO</name>
<dbReference type="InterPro" id="IPR036890">
    <property type="entry name" value="HATPase_C_sf"/>
</dbReference>
<dbReference type="KEGG" id="lhb:D1010_01675"/>
<dbReference type="PANTHER" id="PTHR45453">
    <property type="entry name" value="PHOSPHATE REGULON SENSOR PROTEIN PHOR"/>
    <property type="match status" value="1"/>
</dbReference>
<feature type="domain" description="Histidine kinase" evidence="12">
    <location>
        <begin position="98"/>
        <end position="306"/>
    </location>
</feature>
<dbReference type="GO" id="GO:0000155">
    <property type="term" value="F:phosphorelay sensor kinase activity"/>
    <property type="evidence" value="ECO:0007669"/>
    <property type="project" value="InterPro"/>
</dbReference>
<dbReference type="CDD" id="cd00082">
    <property type="entry name" value="HisKA"/>
    <property type="match status" value="1"/>
</dbReference>
<evidence type="ECO:0000256" key="2">
    <source>
        <dbReference type="ARBA" id="ARBA00004651"/>
    </source>
</evidence>
<dbReference type="GO" id="GO:0004721">
    <property type="term" value="F:phosphoprotein phosphatase activity"/>
    <property type="evidence" value="ECO:0007669"/>
    <property type="project" value="TreeGrafter"/>
</dbReference>
<evidence type="ECO:0000259" key="12">
    <source>
        <dbReference type="PROSITE" id="PS50109"/>
    </source>
</evidence>
<keyword evidence="10 11" id="KW-0472">Membrane</keyword>
<keyword evidence="7" id="KW-0418">Kinase</keyword>